<reference evidence="2" key="1">
    <citation type="submission" date="2022-11" db="UniProtKB">
        <authorList>
            <consortium name="WormBaseParasite"/>
        </authorList>
    </citation>
    <scope>IDENTIFICATION</scope>
</reference>
<dbReference type="Proteomes" id="UP000887578">
    <property type="component" value="Unplaced"/>
</dbReference>
<accession>A0A914PRG0</accession>
<organism evidence="1 2">
    <name type="scientific">Panagrolaimus davidi</name>
    <dbReference type="NCBI Taxonomy" id="227884"/>
    <lineage>
        <taxon>Eukaryota</taxon>
        <taxon>Metazoa</taxon>
        <taxon>Ecdysozoa</taxon>
        <taxon>Nematoda</taxon>
        <taxon>Chromadorea</taxon>
        <taxon>Rhabditida</taxon>
        <taxon>Tylenchina</taxon>
        <taxon>Panagrolaimomorpha</taxon>
        <taxon>Panagrolaimoidea</taxon>
        <taxon>Panagrolaimidae</taxon>
        <taxon>Panagrolaimus</taxon>
    </lineage>
</organism>
<proteinExistence type="predicted"/>
<protein>
    <submittedName>
        <fullName evidence="2">Uncharacterized protein</fullName>
    </submittedName>
</protein>
<sequence>MVAVHFFSRENGKSINQEYSIPKPMLNYCIQNWTPTVYQKLIKTCKLFFDKTRAIVINGSETYDKKAERLNKWKDQIFENYSENIPYNIKLWFIGNASFYCFDEDCYRSIKNKIYRCDFYKFDKYEEHIVIEDFAVMATKIKRISLASVAFCTTVQKSPETKMYGYPLYECDCTIGDILALAPNVEDFS</sequence>
<dbReference type="AlphaFoldDB" id="A0A914PRG0"/>
<evidence type="ECO:0000313" key="1">
    <source>
        <dbReference type="Proteomes" id="UP000887578"/>
    </source>
</evidence>
<evidence type="ECO:0000313" key="2">
    <source>
        <dbReference type="WBParaSite" id="PDA_v2.g21192.t1"/>
    </source>
</evidence>
<name>A0A914PRG0_9BILA</name>
<keyword evidence="1" id="KW-1185">Reference proteome</keyword>
<dbReference type="WBParaSite" id="PDA_v2.g21192.t1">
    <property type="protein sequence ID" value="PDA_v2.g21192.t1"/>
    <property type="gene ID" value="PDA_v2.g21192"/>
</dbReference>